<keyword evidence="5" id="KW-0029">Amino-acid transport</keyword>
<organism evidence="7 8">
    <name type="scientific">Pelagibacterium luteolum</name>
    <dbReference type="NCBI Taxonomy" id="440168"/>
    <lineage>
        <taxon>Bacteria</taxon>
        <taxon>Pseudomonadati</taxon>
        <taxon>Pseudomonadota</taxon>
        <taxon>Alphaproteobacteria</taxon>
        <taxon>Hyphomicrobiales</taxon>
        <taxon>Devosiaceae</taxon>
        <taxon>Pelagibacterium</taxon>
    </lineage>
</organism>
<proteinExistence type="inferred from homology"/>
<dbReference type="InterPro" id="IPR027417">
    <property type="entry name" value="P-loop_NTPase"/>
</dbReference>
<gene>
    <name evidence="7" type="ORF">SAMN04487974_10936</name>
</gene>
<evidence type="ECO:0000256" key="2">
    <source>
        <dbReference type="ARBA" id="ARBA00022448"/>
    </source>
</evidence>
<dbReference type="GO" id="GO:0015658">
    <property type="term" value="F:branched-chain amino acid transmembrane transporter activity"/>
    <property type="evidence" value="ECO:0007669"/>
    <property type="project" value="TreeGrafter"/>
</dbReference>
<accession>A0A1G7XCS8</accession>
<dbReference type="SUPFAM" id="SSF52540">
    <property type="entry name" value="P-loop containing nucleoside triphosphate hydrolases"/>
    <property type="match status" value="1"/>
</dbReference>
<sequence length="224" mass="23870">MMLKVDNLEVEIEGVQVLRGISFTLESGKTTVLIGRNGAGKTTTLRAIMGLLPVVSGTVSLAGDALLDKPAFARAPLGIGYAPEDRRLIAEFSVRENILLPALALNMAPAERKRRLDETYALIPQLETLDARPGGSVSGGQGKMVALGRALMVADRVLLLDEPFQGLAPALALDYARALKRLKAEKRDIAYMITESSPDLLSSVADETLTIERGMVSGGTVEAI</sequence>
<evidence type="ECO:0000256" key="1">
    <source>
        <dbReference type="ARBA" id="ARBA00005417"/>
    </source>
</evidence>
<feature type="domain" description="ABC transporter" evidence="6">
    <location>
        <begin position="3"/>
        <end position="224"/>
    </location>
</feature>
<comment type="similarity">
    <text evidence="1">Belongs to the ABC transporter superfamily.</text>
</comment>
<dbReference type="STRING" id="440168.SAMN04487974_10936"/>
<keyword evidence="8" id="KW-1185">Reference proteome</keyword>
<evidence type="ECO:0000256" key="5">
    <source>
        <dbReference type="ARBA" id="ARBA00022970"/>
    </source>
</evidence>
<dbReference type="PROSITE" id="PS50893">
    <property type="entry name" value="ABC_TRANSPORTER_2"/>
    <property type="match status" value="1"/>
</dbReference>
<name>A0A1G7XCS8_9HYPH</name>
<dbReference type="Gene3D" id="3.40.50.300">
    <property type="entry name" value="P-loop containing nucleotide triphosphate hydrolases"/>
    <property type="match status" value="1"/>
</dbReference>
<evidence type="ECO:0000256" key="3">
    <source>
        <dbReference type="ARBA" id="ARBA00022741"/>
    </source>
</evidence>
<keyword evidence="3" id="KW-0547">Nucleotide-binding</keyword>
<dbReference type="AlphaFoldDB" id="A0A1G7XCS8"/>
<evidence type="ECO:0000313" key="8">
    <source>
        <dbReference type="Proteomes" id="UP000199495"/>
    </source>
</evidence>
<dbReference type="GO" id="GO:0016887">
    <property type="term" value="F:ATP hydrolysis activity"/>
    <property type="evidence" value="ECO:0007669"/>
    <property type="project" value="InterPro"/>
</dbReference>
<dbReference type="InterPro" id="IPR003593">
    <property type="entry name" value="AAA+_ATPase"/>
</dbReference>
<evidence type="ECO:0000259" key="6">
    <source>
        <dbReference type="PROSITE" id="PS50893"/>
    </source>
</evidence>
<dbReference type="PANTHER" id="PTHR43820:SF5">
    <property type="entry name" value="HIGH-AFFINITY BRANCHED-CHAIN AMINO ACID TRANSPORT ATP-BINDING PROTEIN"/>
    <property type="match status" value="1"/>
</dbReference>
<dbReference type="GO" id="GO:0015807">
    <property type="term" value="P:L-amino acid transport"/>
    <property type="evidence" value="ECO:0007669"/>
    <property type="project" value="TreeGrafter"/>
</dbReference>
<reference evidence="7 8" key="1">
    <citation type="submission" date="2016-10" db="EMBL/GenBank/DDBJ databases">
        <authorList>
            <person name="de Groot N.N."/>
        </authorList>
    </citation>
    <scope>NUCLEOTIDE SEQUENCE [LARGE SCALE GENOMIC DNA]</scope>
    <source>
        <strain evidence="7 8">CGMCC 1.10267</strain>
    </source>
</reference>
<dbReference type="InterPro" id="IPR003439">
    <property type="entry name" value="ABC_transporter-like_ATP-bd"/>
</dbReference>
<dbReference type="EMBL" id="FNCS01000009">
    <property type="protein sequence ID" value="SDG82085.1"/>
    <property type="molecule type" value="Genomic_DNA"/>
</dbReference>
<evidence type="ECO:0000256" key="4">
    <source>
        <dbReference type="ARBA" id="ARBA00022840"/>
    </source>
</evidence>
<dbReference type="Pfam" id="PF00005">
    <property type="entry name" value="ABC_tran"/>
    <property type="match status" value="1"/>
</dbReference>
<evidence type="ECO:0000313" key="7">
    <source>
        <dbReference type="EMBL" id="SDG82085.1"/>
    </source>
</evidence>
<dbReference type="PANTHER" id="PTHR43820">
    <property type="entry name" value="HIGH-AFFINITY BRANCHED-CHAIN AMINO ACID TRANSPORT ATP-BINDING PROTEIN LIVF"/>
    <property type="match status" value="1"/>
</dbReference>
<keyword evidence="2" id="KW-0813">Transport</keyword>
<dbReference type="GO" id="GO:0005524">
    <property type="term" value="F:ATP binding"/>
    <property type="evidence" value="ECO:0007669"/>
    <property type="project" value="UniProtKB-KW"/>
</dbReference>
<keyword evidence="4 7" id="KW-0067">ATP-binding</keyword>
<protein>
    <submittedName>
        <fullName evidence="7">Branched-chain amino acid transport system ATP-binding protein</fullName>
    </submittedName>
</protein>
<dbReference type="Proteomes" id="UP000199495">
    <property type="component" value="Unassembled WGS sequence"/>
</dbReference>
<dbReference type="InterPro" id="IPR052156">
    <property type="entry name" value="BCAA_Transport_ATP-bd_LivF"/>
</dbReference>
<dbReference type="SMART" id="SM00382">
    <property type="entry name" value="AAA"/>
    <property type="match status" value="1"/>
</dbReference>